<feature type="transmembrane region" description="Helical" evidence="5">
    <location>
        <begin position="25"/>
        <end position="44"/>
    </location>
</feature>
<dbReference type="InterPro" id="IPR052522">
    <property type="entry name" value="ABC-2_transport_permease"/>
</dbReference>
<sequence length="253" mass="28021">MSFLTEVYAVAWSDIRFMRHNVRNILISSLMLPILYLLAFGYGLKAGDVEIEGQMIPYLDFVIPGIIALTSLSSSFSSTSTRMNVQRLYYRSFDEMMMCPLSNSAIIIGKTALGMCRSLLSCSLMFIIGYVLEPSYMNLTPLLVVSVLLACFTFSLLGETAALMVKSHQAMSTFSSLVITPMTFLCGTFFSVAALPEVLQGLLYALPLTEASVCIRAAALDVYAFPYWALGVLALFALAFYLIDLYLIKNRKI</sequence>
<dbReference type="InterPro" id="IPR000412">
    <property type="entry name" value="ABC_2_transport"/>
</dbReference>
<dbReference type="Pfam" id="PF01061">
    <property type="entry name" value="ABC2_membrane"/>
    <property type="match status" value="1"/>
</dbReference>
<keyword evidence="2 5" id="KW-0812">Transmembrane</keyword>
<dbReference type="PANTHER" id="PTHR43332:SF2">
    <property type="entry name" value="INNER MEMBRANE TRANSPORT PERMEASE YADH"/>
    <property type="match status" value="1"/>
</dbReference>
<evidence type="ECO:0000256" key="5">
    <source>
        <dbReference type="SAM" id="Phobius"/>
    </source>
</evidence>
<dbReference type="PIRSF" id="PIRSF006648">
    <property type="entry name" value="DrrB"/>
    <property type="match status" value="1"/>
</dbReference>
<evidence type="ECO:0000256" key="4">
    <source>
        <dbReference type="ARBA" id="ARBA00023136"/>
    </source>
</evidence>
<dbReference type="InterPro" id="IPR013525">
    <property type="entry name" value="ABC2_TM"/>
</dbReference>
<reference evidence="7 8" key="1">
    <citation type="submission" date="2016-10" db="EMBL/GenBank/DDBJ databases">
        <title>Complete genome of the TMA-utilizing, human hosted archaeon Methanomethylophilus alvus Gen. nov, sp. nov., strain Mx-05, derived from a pure culture.</title>
        <authorList>
            <person name="Brugere J.-F."/>
            <person name="Ben Hania W."/>
            <person name="Chaudhary P.P."/>
            <person name="Gaci N."/>
            <person name="Borrel G."/>
            <person name="Cao Van Tuat L."/>
            <person name="Fardeau M.-L."/>
            <person name="Harris H.M.B."/>
            <person name="O'Toole P.W."/>
            <person name="Ollivier B."/>
        </authorList>
    </citation>
    <scope>NUCLEOTIDE SEQUENCE [LARGE SCALE GENOMIC DNA]</scope>
    <source>
        <strain evidence="7 8">Mx-05</strain>
    </source>
</reference>
<comment type="subcellular location">
    <subcellularLocation>
        <location evidence="1">Membrane</location>
        <topology evidence="1">Multi-pass membrane protein</topology>
    </subcellularLocation>
</comment>
<dbReference type="GO" id="GO:0140359">
    <property type="term" value="F:ABC-type transporter activity"/>
    <property type="evidence" value="ECO:0007669"/>
    <property type="project" value="InterPro"/>
</dbReference>
<dbReference type="RefSeq" id="WP_015505120.1">
    <property type="nucleotide sequence ID" value="NZ_CAYARL010000026.1"/>
</dbReference>
<proteinExistence type="predicted"/>
<name>A0A3G3IHY0_9ARCH</name>
<dbReference type="AlphaFoldDB" id="A0A3G3IHY0"/>
<evidence type="ECO:0000259" key="6">
    <source>
        <dbReference type="PROSITE" id="PS51012"/>
    </source>
</evidence>
<feature type="transmembrane region" description="Helical" evidence="5">
    <location>
        <begin position="227"/>
        <end position="248"/>
    </location>
</feature>
<keyword evidence="4 5" id="KW-0472">Membrane</keyword>
<feature type="transmembrane region" description="Helical" evidence="5">
    <location>
        <begin position="177"/>
        <end position="195"/>
    </location>
</feature>
<dbReference type="PRINTS" id="PR00164">
    <property type="entry name" value="ABC2TRNSPORT"/>
</dbReference>
<keyword evidence="3 5" id="KW-1133">Transmembrane helix</keyword>
<feature type="transmembrane region" description="Helical" evidence="5">
    <location>
        <begin position="97"/>
        <end position="130"/>
    </location>
</feature>
<evidence type="ECO:0000256" key="1">
    <source>
        <dbReference type="ARBA" id="ARBA00004141"/>
    </source>
</evidence>
<dbReference type="GeneID" id="41322010"/>
<dbReference type="PANTHER" id="PTHR43332">
    <property type="entry name" value="INNER MEMBRANE TRANSPORT PERMEASE YADH-RELATED"/>
    <property type="match status" value="1"/>
</dbReference>
<evidence type="ECO:0000256" key="3">
    <source>
        <dbReference type="ARBA" id="ARBA00022989"/>
    </source>
</evidence>
<dbReference type="EMBL" id="CP017686">
    <property type="protein sequence ID" value="AYQ55361.1"/>
    <property type="molecule type" value="Genomic_DNA"/>
</dbReference>
<feature type="transmembrane region" description="Helical" evidence="5">
    <location>
        <begin position="56"/>
        <end position="76"/>
    </location>
</feature>
<feature type="transmembrane region" description="Helical" evidence="5">
    <location>
        <begin position="142"/>
        <end position="165"/>
    </location>
</feature>
<gene>
    <name evidence="7" type="ORF">BKD89_06065</name>
</gene>
<dbReference type="GO" id="GO:0043190">
    <property type="term" value="C:ATP-binding cassette (ABC) transporter complex"/>
    <property type="evidence" value="ECO:0007669"/>
    <property type="project" value="InterPro"/>
</dbReference>
<dbReference type="InterPro" id="IPR047817">
    <property type="entry name" value="ABC2_TM_bact-type"/>
</dbReference>
<protein>
    <submittedName>
        <fullName evidence="7">ABC transporter</fullName>
    </submittedName>
</protein>
<dbReference type="PROSITE" id="PS51012">
    <property type="entry name" value="ABC_TM2"/>
    <property type="match status" value="1"/>
</dbReference>
<evidence type="ECO:0000256" key="2">
    <source>
        <dbReference type="ARBA" id="ARBA00022692"/>
    </source>
</evidence>
<feature type="domain" description="ABC transmembrane type-2" evidence="6">
    <location>
        <begin position="24"/>
        <end position="251"/>
    </location>
</feature>
<organism evidence="7 8">
    <name type="scientific">Methanomethylophilus alvi</name>
    <dbReference type="NCBI Taxonomy" id="1291540"/>
    <lineage>
        <taxon>Archaea</taxon>
        <taxon>Methanobacteriati</taxon>
        <taxon>Thermoplasmatota</taxon>
        <taxon>Thermoplasmata</taxon>
        <taxon>Methanomassiliicoccales</taxon>
        <taxon>Methanomethylophilaceae</taxon>
        <taxon>Methanomethylophilus</taxon>
    </lineage>
</organism>
<evidence type="ECO:0000313" key="7">
    <source>
        <dbReference type="EMBL" id="AYQ55361.1"/>
    </source>
</evidence>
<dbReference type="OMA" id="HSLPPFW"/>
<evidence type="ECO:0000313" key="8">
    <source>
        <dbReference type="Proteomes" id="UP000273278"/>
    </source>
</evidence>
<dbReference type="Proteomes" id="UP000273278">
    <property type="component" value="Chromosome"/>
</dbReference>
<accession>A0A3G3IHY0</accession>